<dbReference type="GO" id="GO:0000159">
    <property type="term" value="C:protein phosphatase type 2A complex"/>
    <property type="evidence" value="ECO:0007669"/>
    <property type="project" value="TreeGrafter"/>
</dbReference>
<dbReference type="RefSeq" id="XP_068365438.1">
    <property type="nucleotide sequence ID" value="XM_068499919.1"/>
</dbReference>
<dbReference type="PANTHER" id="PTHR10648:SF4">
    <property type="entry name" value="PROTEIN PHOSPHATASE 2 (FORMERLY 2A), REGULATORY SUBUNIT A, BETA ISOFORM-RELATED"/>
    <property type="match status" value="1"/>
</dbReference>
<name>A0A1J4KRK7_9EUKA</name>
<protein>
    <submittedName>
        <fullName evidence="2">HEAT repeat family protein</fullName>
    </submittedName>
</protein>
<dbReference type="PANTHER" id="PTHR10648">
    <property type="entry name" value="SERINE/THREONINE-PROTEIN PHOSPHATASE PP2A 65 KDA REGULATORY SUBUNIT"/>
    <property type="match status" value="1"/>
</dbReference>
<dbReference type="VEuPathDB" id="TrichDB:TRFO_18015"/>
<dbReference type="InterPro" id="IPR016024">
    <property type="entry name" value="ARM-type_fold"/>
</dbReference>
<proteinExistence type="predicted"/>
<keyword evidence="1" id="KW-0677">Repeat</keyword>
<gene>
    <name evidence="2" type="ORF">TRFO_18015</name>
</gene>
<dbReference type="EMBL" id="MLAK01000567">
    <property type="protein sequence ID" value="OHT12302.1"/>
    <property type="molecule type" value="Genomic_DNA"/>
</dbReference>
<sequence>MSNNFQELLSSPDISVRINAIKQFDDPSIPAKERANLFRLASEDVYYEIREAVAQMIHTQPINDVIESLLHDQVPQVRIATIKNSEKIRRAMNNDYILELMKDNVKDPVASVRCALADIIHQHTFLTAQTQNEKAQTDENLLETFTRTKLNDIFLQNGLLLDPNDDVRIAASNNYRYFISNLGFDFVFCRLYNSLHVMFIDSQWRIRTNAAELVFALSMLSETDYFDEYLYPFIEKFLLDSCQKVRDYTISSLPTLVEHFCMHENGEKDMTWLMKSLLVNLEKTYSKSDNFIYQQAYIYCLSELASYIPTQYLRNVLFLPMIRKLKATANNDNVIILILDTLLEFKDNIHPFQKTHELKPILDNLMINSTKTIQDRAKALLV</sequence>
<dbReference type="AlphaFoldDB" id="A0A1J4KRK7"/>
<evidence type="ECO:0000256" key="1">
    <source>
        <dbReference type="ARBA" id="ARBA00022737"/>
    </source>
</evidence>
<organism evidence="2 3">
    <name type="scientific">Tritrichomonas foetus</name>
    <dbReference type="NCBI Taxonomy" id="1144522"/>
    <lineage>
        <taxon>Eukaryota</taxon>
        <taxon>Metamonada</taxon>
        <taxon>Parabasalia</taxon>
        <taxon>Tritrichomonadida</taxon>
        <taxon>Tritrichomonadidae</taxon>
        <taxon>Tritrichomonas</taxon>
    </lineage>
</organism>
<accession>A0A1J4KRK7</accession>
<dbReference type="InterPro" id="IPR051023">
    <property type="entry name" value="PP2A_Regulatory_Subunit_A"/>
</dbReference>
<evidence type="ECO:0000313" key="2">
    <source>
        <dbReference type="EMBL" id="OHT12302.1"/>
    </source>
</evidence>
<dbReference type="Proteomes" id="UP000179807">
    <property type="component" value="Unassembled WGS sequence"/>
</dbReference>
<dbReference type="GeneID" id="94834623"/>
<evidence type="ECO:0000313" key="3">
    <source>
        <dbReference type="Proteomes" id="UP000179807"/>
    </source>
</evidence>
<reference evidence="2" key="1">
    <citation type="submission" date="2016-10" db="EMBL/GenBank/DDBJ databases">
        <authorList>
            <person name="Benchimol M."/>
            <person name="Almeida L.G."/>
            <person name="Vasconcelos A.T."/>
            <person name="Perreira-Neves A."/>
            <person name="Rosa I.A."/>
            <person name="Tasca T."/>
            <person name="Bogo M.R."/>
            <person name="de Souza W."/>
        </authorList>
    </citation>
    <scope>NUCLEOTIDE SEQUENCE [LARGE SCALE GENOMIC DNA]</scope>
    <source>
        <strain evidence="2">K</strain>
    </source>
</reference>
<dbReference type="Gene3D" id="1.25.10.10">
    <property type="entry name" value="Leucine-rich Repeat Variant"/>
    <property type="match status" value="1"/>
</dbReference>
<dbReference type="GO" id="GO:0005829">
    <property type="term" value="C:cytosol"/>
    <property type="evidence" value="ECO:0007669"/>
    <property type="project" value="TreeGrafter"/>
</dbReference>
<dbReference type="SUPFAM" id="SSF48371">
    <property type="entry name" value="ARM repeat"/>
    <property type="match status" value="1"/>
</dbReference>
<keyword evidence="3" id="KW-1185">Reference proteome</keyword>
<comment type="caution">
    <text evidence="2">The sequence shown here is derived from an EMBL/GenBank/DDBJ whole genome shotgun (WGS) entry which is preliminary data.</text>
</comment>
<dbReference type="GO" id="GO:0005634">
    <property type="term" value="C:nucleus"/>
    <property type="evidence" value="ECO:0007669"/>
    <property type="project" value="TreeGrafter"/>
</dbReference>
<dbReference type="InterPro" id="IPR011989">
    <property type="entry name" value="ARM-like"/>
</dbReference>
<dbReference type="GO" id="GO:0019888">
    <property type="term" value="F:protein phosphatase regulator activity"/>
    <property type="evidence" value="ECO:0007669"/>
    <property type="project" value="TreeGrafter"/>
</dbReference>